<feature type="non-terminal residue" evidence="1">
    <location>
        <position position="1"/>
    </location>
</feature>
<accession>A0A7D9DQY3</accession>
<comment type="caution">
    <text evidence="1">The sequence shown here is derived from an EMBL/GenBank/DDBJ whole genome shotgun (WGS) entry which is preliminary data.</text>
</comment>
<dbReference type="Proteomes" id="UP001152795">
    <property type="component" value="Unassembled WGS sequence"/>
</dbReference>
<dbReference type="OrthoDB" id="25620at2759"/>
<proteinExistence type="predicted"/>
<gene>
    <name evidence="1" type="ORF">PACLA_8A084199</name>
</gene>
<dbReference type="PROSITE" id="PS51886">
    <property type="entry name" value="TLDC"/>
    <property type="match status" value="1"/>
</dbReference>
<name>A0A7D9DQY3_PARCT</name>
<dbReference type="AlphaFoldDB" id="A0A7D9DQY3"/>
<evidence type="ECO:0000313" key="2">
    <source>
        <dbReference type="Proteomes" id="UP001152795"/>
    </source>
</evidence>
<dbReference type="InterPro" id="IPR006571">
    <property type="entry name" value="TLDc_dom"/>
</dbReference>
<evidence type="ECO:0000313" key="1">
    <source>
        <dbReference type="EMBL" id="CAB3991561.1"/>
    </source>
</evidence>
<reference evidence="1" key="1">
    <citation type="submission" date="2020-04" db="EMBL/GenBank/DDBJ databases">
        <authorList>
            <person name="Alioto T."/>
            <person name="Alioto T."/>
            <person name="Gomez Garrido J."/>
        </authorList>
    </citation>
    <scope>NUCLEOTIDE SEQUENCE</scope>
    <source>
        <strain evidence="1">A484AB</strain>
    </source>
</reference>
<organism evidence="1 2">
    <name type="scientific">Paramuricea clavata</name>
    <name type="common">Red gorgonian</name>
    <name type="synonym">Violescent sea-whip</name>
    <dbReference type="NCBI Taxonomy" id="317549"/>
    <lineage>
        <taxon>Eukaryota</taxon>
        <taxon>Metazoa</taxon>
        <taxon>Cnidaria</taxon>
        <taxon>Anthozoa</taxon>
        <taxon>Octocorallia</taxon>
        <taxon>Malacalcyonacea</taxon>
        <taxon>Plexauridae</taxon>
        <taxon>Paramuricea</taxon>
    </lineage>
</organism>
<dbReference type="EMBL" id="CACRXK020001875">
    <property type="protein sequence ID" value="CAB3991561.1"/>
    <property type="molecule type" value="Genomic_DNA"/>
</dbReference>
<dbReference type="Gene3D" id="1.20.5.170">
    <property type="match status" value="1"/>
</dbReference>
<protein>
    <submittedName>
        <fullName evidence="1">Uncharacterized protein</fullName>
    </submittedName>
</protein>
<dbReference type="Pfam" id="PF07534">
    <property type="entry name" value="TLD"/>
    <property type="match status" value="1"/>
</dbReference>
<sequence>GRKNNSITWTLPSNDFPVEPYGDPHWASNLGDAPILDFRVQIATAEDFQQTKAHWSFRLQSKRPLKKLMVDDQGCDMLKPGIGNIAYVKDIQTEKIVTTGYRCSIFAGFQHSLTGFGWHKMNSCLNKPCASGYAFWDHPQGDVQVDFYGSFSFSVSGNHSGLTHDATAFVGCSPNQKCCGCFGPVGGTDDYCSPDCTAKNGGTVKKNTYTWFWVRTSTPKRVWNKCMEYKVTNENGDMVSYRLFDGNTTPEKGNCPRNEALLNEGIVVVPDAETEKKLPEIPGLLEYRKDTKELYLRANKTWKIIAPKKKILEKTSAIVPKLKSIEEKLQKQNRTLSKVFKSDIVQLKMELKSEVSQLKTGLKINVTQLENENTELKSDITKLKANKTRLEDNISGIKKVIENMNDTLNNLVSLAKDPRFSESVILSEKLYYDQLLKSWIGGFTYSSLCWRATRDGWASSTFHSNCDNKKPTVTLVKVGSYIFGGYATESWEGSLQSKQAPGSFIFSLRNKENLPPFKAPLIDQNTRWAIDAENRYGPSFGGGHDMHISNDAASNTGSYTDFNFYYQAPSGVSDTSSILAGTYQFQPTEVEVFHII</sequence>
<keyword evidence="2" id="KW-1185">Reference proteome</keyword>